<dbReference type="EMBL" id="UYYB01098212">
    <property type="protein sequence ID" value="VDM77005.1"/>
    <property type="molecule type" value="Genomic_DNA"/>
</dbReference>
<name>A0A3P7L2Q3_STRVU</name>
<organism evidence="3 4">
    <name type="scientific">Strongylus vulgaris</name>
    <name type="common">Blood worm</name>
    <dbReference type="NCBI Taxonomy" id="40348"/>
    <lineage>
        <taxon>Eukaryota</taxon>
        <taxon>Metazoa</taxon>
        <taxon>Ecdysozoa</taxon>
        <taxon>Nematoda</taxon>
        <taxon>Chromadorea</taxon>
        <taxon>Rhabditida</taxon>
        <taxon>Rhabditina</taxon>
        <taxon>Rhabditomorpha</taxon>
        <taxon>Strongyloidea</taxon>
        <taxon>Strongylidae</taxon>
        <taxon>Strongylus</taxon>
    </lineage>
</organism>
<reference evidence="3 4" key="1">
    <citation type="submission" date="2018-11" db="EMBL/GenBank/DDBJ databases">
        <authorList>
            <consortium name="Pathogen Informatics"/>
        </authorList>
    </citation>
    <scope>NUCLEOTIDE SEQUENCE [LARGE SCALE GENOMIC DNA]</scope>
</reference>
<dbReference type="Proteomes" id="UP000270094">
    <property type="component" value="Unassembled WGS sequence"/>
</dbReference>
<gene>
    <name evidence="3" type="ORF">SVUK_LOCUS12003</name>
</gene>
<dbReference type="OrthoDB" id="5873713at2759"/>
<evidence type="ECO:0000313" key="4">
    <source>
        <dbReference type="Proteomes" id="UP000270094"/>
    </source>
</evidence>
<dbReference type="SMART" id="SM01048">
    <property type="entry name" value="C6"/>
    <property type="match status" value="1"/>
</dbReference>
<dbReference type="Pfam" id="PF01681">
    <property type="entry name" value="C6"/>
    <property type="match status" value="1"/>
</dbReference>
<evidence type="ECO:0000313" key="3">
    <source>
        <dbReference type="EMBL" id="VDM77005.1"/>
    </source>
</evidence>
<evidence type="ECO:0000259" key="2">
    <source>
        <dbReference type="SMART" id="SM01048"/>
    </source>
</evidence>
<accession>A0A3P7L2Q3</accession>
<dbReference type="AlphaFoldDB" id="A0A3P7L2Q3"/>
<evidence type="ECO:0000256" key="1">
    <source>
        <dbReference type="SAM" id="MobiDB-lite"/>
    </source>
</evidence>
<feature type="region of interest" description="Disordered" evidence="1">
    <location>
        <begin position="97"/>
        <end position="134"/>
    </location>
</feature>
<dbReference type="InterPro" id="IPR002601">
    <property type="entry name" value="C6_domain"/>
</dbReference>
<keyword evidence="4" id="KW-1185">Reference proteome</keyword>
<sequence length="134" mass="13868">MGANYIGDCGGCSNMVARAIAVTNTYNGMMVLDHNLDGNGCKFVEANENATLVVNETQALMSGVGSHQVRFPCNKDGFWESSAGTIVSSVSCLIEITSSENTSPPESTSETPVTTTTTTPPPGKGSAKKATTIS</sequence>
<feature type="domain" description="C6" evidence="2">
    <location>
        <begin position="9"/>
        <end position="92"/>
    </location>
</feature>
<proteinExistence type="predicted"/>
<protein>
    <recommendedName>
        <fullName evidence="2">C6 domain-containing protein</fullName>
    </recommendedName>
</protein>
<feature type="compositionally biased region" description="Low complexity" evidence="1">
    <location>
        <begin position="97"/>
        <end position="118"/>
    </location>
</feature>